<dbReference type="Pfam" id="PF00067">
    <property type="entry name" value="p450"/>
    <property type="match status" value="1"/>
</dbReference>
<dbReference type="STRING" id="1388766.A0A017S3E5"/>
<evidence type="ECO:0000313" key="9">
    <source>
        <dbReference type="EMBL" id="EYE91366.1"/>
    </source>
</evidence>
<name>A0A017S3E5_ASPRC</name>
<evidence type="ECO:0000256" key="7">
    <source>
        <dbReference type="PIRSR" id="PIRSR602403-1"/>
    </source>
</evidence>
<evidence type="ECO:0000256" key="1">
    <source>
        <dbReference type="ARBA" id="ARBA00001971"/>
    </source>
</evidence>
<keyword evidence="4 8" id="KW-0560">Oxidoreductase</keyword>
<keyword evidence="3 7" id="KW-0479">Metal-binding</keyword>
<dbReference type="GO" id="GO:0005506">
    <property type="term" value="F:iron ion binding"/>
    <property type="evidence" value="ECO:0007669"/>
    <property type="project" value="InterPro"/>
</dbReference>
<dbReference type="GO" id="GO:0004497">
    <property type="term" value="F:monooxygenase activity"/>
    <property type="evidence" value="ECO:0007669"/>
    <property type="project" value="UniProtKB-KW"/>
</dbReference>
<evidence type="ECO:0000256" key="5">
    <source>
        <dbReference type="ARBA" id="ARBA00023004"/>
    </source>
</evidence>
<organism evidence="9 10">
    <name type="scientific">Aspergillus ruber (strain CBS 135680)</name>
    <dbReference type="NCBI Taxonomy" id="1388766"/>
    <lineage>
        <taxon>Eukaryota</taxon>
        <taxon>Fungi</taxon>
        <taxon>Dikarya</taxon>
        <taxon>Ascomycota</taxon>
        <taxon>Pezizomycotina</taxon>
        <taxon>Eurotiomycetes</taxon>
        <taxon>Eurotiomycetidae</taxon>
        <taxon>Eurotiales</taxon>
        <taxon>Aspergillaceae</taxon>
        <taxon>Aspergillus</taxon>
        <taxon>Aspergillus subgen. Aspergillus</taxon>
    </lineage>
</organism>
<sequence length="422" mass="48752">MAFPLYILPKRFLPLLRLDKRLDFASYVDDQFQASYTHTFLVPPFLRSVRENLNNHLGDILPAITEEMSYAIHRELNSSEDWQPIIAFEKVLRVIGLVSGRVNVGLPTSRTDEWLNLYIQYPIEVFSALSEICKFPKILRPIAQHIIPQIRRIKQIQTRVCEILAPEYESRRSTLKGGKDRAKIDTMLQWTWENSKEEERTDTFQSRMQIVSAVPTLYTVSLAATQCIFDLAMRPEYIPAIRDEFDSVLESLQGNINKEALGKLVKLDSFMKESQRLNPLSLASFERKTKEAITLPDGTFLAKGSHVAAPAYSIGHDQEFFEDPENFDGLRFYRLQATENNRRPMHHYVSVSETSLGFGYGRHACPGRWFAAIEIKLFLAFLTHDYDIEAVEIGDDRPRSTIDQFFIYPDASKMVALRRRKF</sequence>
<dbReference type="InterPro" id="IPR017972">
    <property type="entry name" value="Cyt_P450_CS"/>
</dbReference>
<keyword evidence="7 8" id="KW-0349">Heme</keyword>
<dbReference type="Gene3D" id="1.10.630.10">
    <property type="entry name" value="Cytochrome P450"/>
    <property type="match status" value="1"/>
</dbReference>
<evidence type="ECO:0000256" key="6">
    <source>
        <dbReference type="ARBA" id="ARBA00023033"/>
    </source>
</evidence>
<dbReference type="PRINTS" id="PR00465">
    <property type="entry name" value="EP450IV"/>
</dbReference>
<dbReference type="RefSeq" id="XP_040635056.1">
    <property type="nucleotide sequence ID" value="XM_040785005.1"/>
</dbReference>
<dbReference type="InterPro" id="IPR036396">
    <property type="entry name" value="Cyt_P450_sf"/>
</dbReference>
<evidence type="ECO:0000256" key="8">
    <source>
        <dbReference type="RuleBase" id="RU000461"/>
    </source>
</evidence>
<dbReference type="PROSITE" id="PS00086">
    <property type="entry name" value="CYTOCHROME_P450"/>
    <property type="match status" value="1"/>
</dbReference>
<comment type="similarity">
    <text evidence="2 8">Belongs to the cytochrome P450 family.</text>
</comment>
<dbReference type="GeneID" id="63700129"/>
<keyword evidence="5 7" id="KW-0408">Iron</keyword>
<dbReference type="InterPro" id="IPR002403">
    <property type="entry name" value="Cyt_P450_E_grp-IV"/>
</dbReference>
<keyword evidence="6 8" id="KW-0503">Monooxygenase</keyword>
<evidence type="ECO:0000313" key="10">
    <source>
        <dbReference type="Proteomes" id="UP000019804"/>
    </source>
</evidence>
<dbReference type="GO" id="GO:0020037">
    <property type="term" value="F:heme binding"/>
    <property type="evidence" value="ECO:0007669"/>
    <property type="project" value="InterPro"/>
</dbReference>
<accession>A0A017S3E5</accession>
<comment type="cofactor">
    <cofactor evidence="1 7">
        <name>heme</name>
        <dbReference type="ChEBI" id="CHEBI:30413"/>
    </cofactor>
</comment>
<dbReference type="GO" id="GO:0016705">
    <property type="term" value="F:oxidoreductase activity, acting on paired donors, with incorporation or reduction of molecular oxygen"/>
    <property type="evidence" value="ECO:0007669"/>
    <property type="project" value="InterPro"/>
</dbReference>
<keyword evidence="10" id="KW-1185">Reference proteome</keyword>
<feature type="binding site" description="axial binding residue" evidence="7">
    <location>
        <position position="365"/>
    </location>
    <ligand>
        <name>heme</name>
        <dbReference type="ChEBI" id="CHEBI:30413"/>
    </ligand>
    <ligandPart>
        <name>Fe</name>
        <dbReference type="ChEBI" id="CHEBI:18248"/>
    </ligandPart>
</feature>
<proteinExistence type="inferred from homology"/>
<dbReference type="GO" id="GO:0019748">
    <property type="term" value="P:secondary metabolic process"/>
    <property type="evidence" value="ECO:0007669"/>
    <property type="project" value="UniProtKB-ARBA"/>
</dbReference>
<reference evidence="10" key="1">
    <citation type="journal article" date="2014" name="Nat. Commun.">
        <title>Genomic adaptations of the halophilic Dead Sea filamentous fungus Eurotium rubrum.</title>
        <authorList>
            <person name="Kis-Papo T."/>
            <person name="Weig A.R."/>
            <person name="Riley R."/>
            <person name="Persoh D."/>
            <person name="Salamov A."/>
            <person name="Sun H."/>
            <person name="Lipzen A."/>
            <person name="Wasser S.P."/>
            <person name="Rambold G."/>
            <person name="Grigoriev I.V."/>
            <person name="Nevo E."/>
        </authorList>
    </citation>
    <scope>NUCLEOTIDE SEQUENCE [LARGE SCALE GENOMIC DNA]</scope>
    <source>
        <strain evidence="10">CBS 135680</strain>
    </source>
</reference>
<evidence type="ECO:0000256" key="3">
    <source>
        <dbReference type="ARBA" id="ARBA00022723"/>
    </source>
</evidence>
<evidence type="ECO:0000256" key="2">
    <source>
        <dbReference type="ARBA" id="ARBA00010617"/>
    </source>
</evidence>
<gene>
    <name evidence="9" type="ORF">EURHEDRAFT_465178</name>
</gene>
<dbReference type="PANTHER" id="PTHR46206">
    <property type="entry name" value="CYTOCHROME P450"/>
    <property type="match status" value="1"/>
</dbReference>
<evidence type="ECO:0000256" key="4">
    <source>
        <dbReference type="ARBA" id="ARBA00023002"/>
    </source>
</evidence>
<dbReference type="EMBL" id="KK088446">
    <property type="protein sequence ID" value="EYE91366.1"/>
    <property type="molecule type" value="Genomic_DNA"/>
</dbReference>
<dbReference type="Proteomes" id="UP000019804">
    <property type="component" value="Unassembled WGS sequence"/>
</dbReference>
<dbReference type="HOGENOM" id="CLU_022195_0_2_1"/>
<dbReference type="OrthoDB" id="1844152at2759"/>
<protein>
    <submittedName>
        <fullName evidence="9">Cytochrome P450</fullName>
    </submittedName>
</protein>
<dbReference type="InterPro" id="IPR001128">
    <property type="entry name" value="Cyt_P450"/>
</dbReference>
<dbReference type="AlphaFoldDB" id="A0A017S3E5"/>
<dbReference type="CDD" id="cd11041">
    <property type="entry name" value="CYP503A1-like"/>
    <property type="match status" value="1"/>
</dbReference>
<dbReference type="PANTHER" id="PTHR46206:SF7">
    <property type="entry name" value="P450, PUTATIVE (EUROFUNG)-RELATED"/>
    <property type="match status" value="1"/>
</dbReference>
<dbReference type="SUPFAM" id="SSF48264">
    <property type="entry name" value="Cytochrome P450"/>
    <property type="match status" value="1"/>
</dbReference>